<keyword evidence="3" id="KW-1185">Reference proteome</keyword>
<name>A0A4Y6PNE0_PERCE</name>
<dbReference type="RefSeq" id="WP_141196323.1">
    <property type="nucleotide sequence ID" value="NZ_CP041186.1"/>
</dbReference>
<accession>A0A5B8Y0V1</accession>
<protein>
    <submittedName>
        <fullName evidence="2">Uncharacterized protein</fullName>
    </submittedName>
</protein>
<feature type="region of interest" description="Disordered" evidence="1">
    <location>
        <begin position="1"/>
        <end position="24"/>
    </location>
</feature>
<dbReference type="AlphaFoldDB" id="A0A4Y6PNE0"/>
<dbReference type="OrthoDB" id="5499307at2"/>
<evidence type="ECO:0000313" key="3">
    <source>
        <dbReference type="Proteomes" id="UP000315995"/>
    </source>
</evidence>
<organism evidence="2 3">
    <name type="scientific">Persicimonas caeni</name>
    <dbReference type="NCBI Taxonomy" id="2292766"/>
    <lineage>
        <taxon>Bacteria</taxon>
        <taxon>Deltaproteobacteria</taxon>
        <taxon>Bradymonadales</taxon>
        <taxon>Bradymonadaceae</taxon>
        <taxon>Persicimonas</taxon>
    </lineage>
</organism>
<evidence type="ECO:0000313" key="2">
    <source>
        <dbReference type="EMBL" id="QDG49826.1"/>
    </source>
</evidence>
<proteinExistence type="predicted"/>
<sequence length="282" mass="31643">MRQFDSVTVEKVKPTDLPQTTKPGADTIIRTESDELPKPVTKEGLRKIVEHLDKHVVQVVSVQTPPKPYRQVPMVHHGHALWVTPPNGGAPVLVSPLSWLREADEVFILPQKVAGEVDVETSWKSRRRSLASVTAGNKGEKWLDKHRDKLVAVEPHRPDKHRNLVILLPDEGQITAPSTGIELFDYENKALFRLYGFSPFFGKSLTQTTMKPTHPEDRALAFYWQTAYPAILGAPLVSQDGKLVAINTFRHPKKEKLFLAIPTGAIASYLTPDEESEDDKKQ</sequence>
<evidence type="ECO:0000256" key="1">
    <source>
        <dbReference type="SAM" id="MobiDB-lite"/>
    </source>
</evidence>
<dbReference type="EMBL" id="CP041186">
    <property type="protein sequence ID" value="QDG49826.1"/>
    <property type="molecule type" value="Genomic_DNA"/>
</dbReference>
<reference evidence="2 3" key="1">
    <citation type="submission" date="2019-06" db="EMBL/GenBank/DDBJ databases">
        <title>Persicimonas caeni gen. nov., sp. nov., a predatory bacterium isolated from solar saltern.</title>
        <authorList>
            <person name="Wang S."/>
        </authorList>
    </citation>
    <scope>NUCLEOTIDE SEQUENCE [LARGE SCALE GENOMIC DNA]</scope>
    <source>
        <strain evidence="2 3">YN101</strain>
    </source>
</reference>
<gene>
    <name evidence="2" type="ORF">FIV42_03445</name>
</gene>
<accession>A0A4Y6PNE0</accession>
<dbReference type="Proteomes" id="UP000315995">
    <property type="component" value="Chromosome"/>
</dbReference>